<dbReference type="OrthoDB" id="10469092at2759"/>
<keyword evidence="3" id="KW-1185">Reference proteome</keyword>
<dbReference type="AlphaFoldDB" id="A0A183TI87"/>
<dbReference type="Proteomes" id="UP000275846">
    <property type="component" value="Unassembled WGS sequence"/>
</dbReference>
<protein>
    <submittedName>
        <fullName evidence="4">Polyprotein</fullName>
    </submittedName>
</protein>
<dbReference type="WBParaSite" id="SSLN_0001679701-mRNA-1">
    <property type="protein sequence ID" value="SSLN_0001679701-mRNA-1"/>
    <property type="gene ID" value="SSLN_0001679701"/>
</dbReference>
<name>A0A183TI87_SCHSO</name>
<gene>
    <name evidence="2" type="ORF">SSLN_LOCUS16182</name>
</gene>
<accession>A0A183TI87</accession>
<organism evidence="4">
    <name type="scientific">Schistocephalus solidus</name>
    <name type="common">Tapeworm</name>
    <dbReference type="NCBI Taxonomy" id="70667"/>
    <lineage>
        <taxon>Eukaryota</taxon>
        <taxon>Metazoa</taxon>
        <taxon>Spiralia</taxon>
        <taxon>Lophotrochozoa</taxon>
        <taxon>Platyhelminthes</taxon>
        <taxon>Cestoda</taxon>
        <taxon>Eucestoda</taxon>
        <taxon>Diphyllobothriidea</taxon>
        <taxon>Diphyllobothriidae</taxon>
        <taxon>Schistocephalus</taxon>
    </lineage>
</organism>
<evidence type="ECO:0000313" key="4">
    <source>
        <dbReference type="WBParaSite" id="SSLN_0001679701-mRNA-1"/>
    </source>
</evidence>
<proteinExistence type="predicted"/>
<feature type="region of interest" description="Disordered" evidence="1">
    <location>
        <begin position="89"/>
        <end position="112"/>
    </location>
</feature>
<evidence type="ECO:0000256" key="1">
    <source>
        <dbReference type="SAM" id="MobiDB-lite"/>
    </source>
</evidence>
<reference evidence="4" key="1">
    <citation type="submission" date="2016-06" db="UniProtKB">
        <authorList>
            <consortium name="WormBaseParasite"/>
        </authorList>
    </citation>
    <scope>IDENTIFICATION</scope>
</reference>
<evidence type="ECO:0000313" key="3">
    <source>
        <dbReference type="Proteomes" id="UP000275846"/>
    </source>
</evidence>
<dbReference type="EMBL" id="UYSU01040770">
    <property type="protein sequence ID" value="VDM02568.1"/>
    <property type="molecule type" value="Genomic_DNA"/>
</dbReference>
<reference evidence="2 3" key="2">
    <citation type="submission" date="2018-11" db="EMBL/GenBank/DDBJ databases">
        <authorList>
            <consortium name="Pathogen Informatics"/>
        </authorList>
    </citation>
    <scope>NUCLEOTIDE SEQUENCE [LARGE SCALE GENOMIC DNA]</scope>
    <source>
        <strain evidence="2 3">NST_G2</strain>
    </source>
</reference>
<evidence type="ECO:0000313" key="2">
    <source>
        <dbReference type="EMBL" id="VDM02568.1"/>
    </source>
</evidence>
<sequence length="112" mass="11995">MPSPSTVTAAGTPVAWVVRKAEEIQGSDGTTLLTDESQILKWLTEHFRSVHNYSSAISDSAFDQHPQVDKNTALDLPPFLPETIRTVQQVSSGKAPGSDAIPPEVYKHGGPG</sequence>